<accession>A4G5B0</accession>
<dbReference type="HOGENOM" id="CLU_2682788_0_0_4"/>
<keyword evidence="2" id="KW-1185">Reference proteome</keyword>
<proteinExistence type="predicted"/>
<evidence type="ECO:0000313" key="2">
    <source>
        <dbReference type="Proteomes" id="UP000006697"/>
    </source>
</evidence>
<name>A4G5B0_HERAR</name>
<evidence type="ECO:0000313" key="1">
    <source>
        <dbReference type="EMBL" id="CAL61697.1"/>
    </source>
</evidence>
<gene>
    <name evidence="1" type="ordered locus">HEAR1532</name>
</gene>
<protein>
    <submittedName>
        <fullName evidence="1">Uncharacterized protein</fullName>
    </submittedName>
</protein>
<organism evidence="1 2">
    <name type="scientific">Herminiimonas arsenicoxydans</name>
    <dbReference type="NCBI Taxonomy" id="204773"/>
    <lineage>
        <taxon>Bacteria</taxon>
        <taxon>Pseudomonadati</taxon>
        <taxon>Pseudomonadota</taxon>
        <taxon>Betaproteobacteria</taxon>
        <taxon>Burkholderiales</taxon>
        <taxon>Oxalobacteraceae</taxon>
        <taxon>Herminiimonas</taxon>
    </lineage>
</organism>
<sequence length="74" mass="8499">MHPYTDSQVSVVEAPRPDKAAFLTPNRSLCEYLGSKYAPHARQKSLRNPELLQIQNQNNIYFYFLFSALPLTTP</sequence>
<dbReference type="Proteomes" id="UP000006697">
    <property type="component" value="Chromosome"/>
</dbReference>
<dbReference type="EMBL" id="CU207211">
    <property type="protein sequence ID" value="CAL61697.1"/>
    <property type="molecule type" value="Genomic_DNA"/>
</dbReference>
<dbReference type="KEGG" id="har:HEAR1532"/>
<reference evidence="1 2" key="1">
    <citation type="journal article" date="2007" name="PLoS Genet.">
        <title>A tale of two oxidation states: bacterial colonization of arsenic-rich environments.</title>
        <authorList>
            <person name="Muller D."/>
            <person name="Medigue C."/>
            <person name="Koechler S."/>
            <person name="Barbe V."/>
            <person name="Barakat M."/>
            <person name="Talla E."/>
            <person name="Bonnefoy V."/>
            <person name="Krin E."/>
            <person name="Arsene-Ploetze F."/>
            <person name="Carapito C."/>
            <person name="Chandler M."/>
            <person name="Cournoyer B."/>
            <person name="Cruveiller S."/>
            <person name="Dossat C."/>
            <person name="Duval S."/>
            <person name="Heymann M."/>
            <person name="Leize E."/>
            <person name="Lieutaud A."/>
            <person name="Lievremont D."/>
            <person name="Makita Y."/>
            <person name="Mangenot S."/>
            <person name="Nitschke W."/>
            <person name="Ortet P."/>
            <person name="Perdrial N."/>
            <person name="Schoepp B."/>
            <person name="Siguier N."/>
            <person name="Simeonova D.D."/>
            <person name="Rouy Z."/>
            <person name="Segurens B."/>
            <person name="Turlin E."/>
            <person name="Vallenet D."/>
            <person name="Van Dorsselaer A."/>
            <person name="Weiss S."/>
            <person name="Weissenbach J."/>
            <person name="Lett M.C."/>
            <person name="Danchin A."/>
            <person name="Bertin P.N."/>
        </authorList>
    </citation>
    <scope>NUCLEOTIDE SEQUENCE [LARGE SCALE GENOMIC DNA]</scope>
    <source>
        <strain evidence="2">ULPAs1</strain>
    </source>
</reference>
<dbReference type="AlphaFoldDB" id="A4G5B0"/>